<evidence type="ECO:0000313" key="2">
    <source>
        <dbReference type="EMBL" id="KAG7357358.1"/>
    </source>
</evidence>
<dbReference type="OrthoDB" id="47821at2759"/>
<name>A0A9K3PS66_9STRA</name>
<reference evidence="2" key="2">
    <citation type="submission" date="2021-04" db="EMBL/GenBank/DDBJ databases">
        <authorList>
            <person name="Podell S."/>
        </authorList>
    </citation>
    <scope>NUCLEOTIDE SEQUENCE</scope>
    <source>
        <strain evidence="2">Hildebrandi</strain>
    </source>
</reference>
<evidence type="ECO:0000256" key="1">
    <source>
        <dbReference type="SAM" id="MobiDB-lite"/>
    </source>
</evidence>
<organism evidence="2 3">
    <name type="scientific">Nitzschia inconspicua</name>
    <dbReference type="NCBI Taxonomy" id="303405"/>
    <lineage>
        <taxon>Eukaryota</taxon>
        <taxon>Sar</taxon>
        <taxon>Stramenopiles</taxon>
        <taxon>Ochrophyta</taxon>
        <taxon>Bacillariophyta</taxon>
        <taxon>Bacillariophyceae</taxon>
        <taxon>Bacillariophycidae</taxon>
        <taxon>Bacillariales</taxon>
        <taxon>Bacillariaceae</taxon>
        <taxon>Nitzschia</taxon>
    </lineage>
</organism>
<reference evidence="2" key="1">
    <citation type="journal article" date="2021" name="Sci. Rep.">
        <title>Diploid genomic architecture of Nitzschia inconspicua, an elite biomass production diatom.</title>
        <authorList>
            <person name="Oliver A."/>
            <person name="Podell S."/>
            <person name="Pinowska A."/>
            <person name="Traller J.C."/>
            <person name="Smith S.R."/>
            <person name="McClure R."/>
            <person name="Beliaev A."/>
            <person name="Bohutskyi P."/>
            <person name="Hill E.A."/>
            <person name="Rabines A."/>
            <person name="Zheng H."/>
            <person name="Allen L.Z."/>
            <person name="Kuo A."/>
            <person name="Grigoriev I.V."/>
            <person name="Allen A.E."/>
            <person name="Hazlebeck D."/>
            <person name="Allen E.E."/>
        </authorList>
    </citation>
    <scope>NUCLEOTIDE SEQUENCE</scope>
    <source>
        <strain evidence="2">Hildebrandi</strain>
    </source>
</reference>
<accession>A0A9K3PS66</accession>
<gene>
    <name evidence="2" type="ORF">IV203_002046</name>
</gene>
<protein>
    <submittedName>
        <fullName evidence="2">Uncharacterized protein</fullName>
    </submittedName>
</protein>
<sequence>MSNNSQQPATDYRDEFVDDDYPEERLDRFDIDIPDENNDGIVHSTPDYVSNSPPGRNGINNNNGNMTLSQEKYSMMMNMTLDLVQNLTSVREGDPVYTAYGRGICIQKHSTRNPSMQVALSFGTLYHRQPEMIHKLIDDYTYSEAMDHLDQVRKLQWTMQCEQWNVSPAGRENECVACLFQKPHWHGDNSSPTNNASNRKSWFRRSGSASTSRNSNNNNNNNSFRLRPNAPVTHKTCDVCGNPVCSQHIINNQSSANFVMCVDCQFDLNNVVQKGSNSSTKGLLDPNHPQLPQTLDRLLQYYTRMVLQLQFWIPQATRELAQSLTDSERSNARVALGTGGLSFVGAALGVAGAAALMTPPGHLILLAAVATSATSATIQGTHAGVHRYRLKSSTSQLSQVHALSDRLLGWHGLCLGILNALEELRFQLLCEHEAVLQVLQQQQQQRAKNLLTGENQATSGVTKLSASAIQQHRRASKRHGNGSGSTSSNKALEVWNTLAVGSFHTTRHGLTGVGLTSAMGASYSQLISASMQSVPVVGAAFSVGCMAMDASNIASTINKLSKPADKAVALLQVEESFIIHVPSTISLEVAALLNAVRDLRLLQDDAQRNQQQDLIEKELEELNFT</sequence>
<dbReference type="EMBL" id="JAGRRH010000015">
    <property type="protein sequence ID" value="KAG7357358.1"/>
    <property type="molecule type" value="Genomic_DNA"/>
</dbReference>
<proteinExistence type="predicted"/>
<evidence type="ECO:0000313" key="3">
    <source>
        <dbReference type="Proteomes" id="UP000693970"/>
    </source>
</evidence>
<feature type="compositionally biased region" description="Polar residues" evidence="1">
    <location>
        <begin position="188"/>
        <end position="200"/>
    </location>
</feature>
<comment type="caution">
    <text evidence="2">The sequence shown here is derived from an EMBL/GenBank/DDBJ whole genome shotgun (WGS) entry which is preliminary data.</text>
</comment>
<dbReference type="Proteomes" id="UP000693970">
    <property type="component" value="Unassembled WGS sequence"/>
</dbReference>
<feature type="compositionally biased region" description="Low complexity" evidence="1">
    <location>
        <begin position="204"/>
        <end position="228"/>
    </location>
</feature>
<dbReference type="AlphaFoldDB" id="A0A9K3PS66"/>
<feature type="region of interest" description="Disordered" evidence="1">
    <location>
        <begin position="188"/>
        <end position="228"/>
    </location>
</feature>
<keyword evidence="3" id="KW-1185">Reference proteome</keyword>